<organism evidence="1">
    <name type="scientific">viral metagenome</name>
    <dbReference type="NCBI Taxonomy" id="1070528"/>
    <lineage>
        <taxon>unclassified sequences</taxon>
        <taxon>metagenomes</taxon>
        <taxon>organismal metagenomes</taxon>
    </lineage>
</organism>
<dbReference type="Pfam" id="PF10934">
    <property type="entry name" value="Sheath_initiator"/>
    <property type="match status" value="1"/>
</dbReference>
<reference evidence="1" key="1">
    <citation type="submission" date="2020-03" db="EMBL/GenBank/DDBJ databases">
        <title>The deep terrestrial virosphere.</title>
        <authorList>
            <person name="Holmfeldt K."/>
            <person name="Nilsson E."/>
            <person name="Simone D."/>
            <person name="Lopez-Fernandez M."/>
            <person name="Wu X."/>
            <person name="de Brujin I."/>
            <person name="Lundin D."/>
            <person name="Andersson A."/>
            <person name="Bertilsson S."/>
            <person name="Dopson M."/>
        </authorList>
    </citation>
    <scope>NUCLEOTIDE SEQUENCE</scope>
    <source>
        <strain evidence="1">MM171A00157</strain>
        <strain evidence="2">MM171B00143</strain>
    </source>
</reference>
<sequence>MIRNFVNGDIVTSGEHFAKGKEATRQGVIRRLRLFLGEYFLDATDGTPWFSGILGKTDQDFAEAALKRRIITTQGVIGISSFSLLIEQRERRIVVQAEVIDVNNEQIAISLDERII</sequence>
<evidence type="ECO:0000313" key="1">
    <source>
        <dbReference type="EMBL" id="QJB00837.1"/>
    </source>
</evidence>
<evidence type="ECO:0000313" key="2">
    <source>
        <dbReference type="EMBL" id="QJB05070.1"/>
    </source>
</evidence>
<gene>
    <name evidence="1" type="ORF">MM171A00157_0006</name>
    <name evidence="2" type="ORF">MM171B00143_0041</name>
</gene>
<dbReference type="EMBL" id="MT143894">
    <property type="protein sequence ID" value="QJB05070.1"/>
    <property type="molecule type" value="Genomic_DNA"/>
</dbReference>
<dbReference type="InterPro" id="IPR020288">
    <property type="entry name" value="Sheath_initiator"/>
</dbReference>
<protein>
    <submittedName>
        <fullName evidence="1">Putative structural protein</fullName>
    </submittedName>
</protein>
<proteinExistence type="predicted"/>
<accession>A0A6M3LZT7</accession>
<dbReference type="AlphaFoldDB" id="A0A6M3LZT7"/>
<dbReference type="EMBL" id="MT143702">
    <property type="protein sequence ID" value="QJB00837.1"/>
    <property type="molecule type" value="Genomic_DNA"/>
</dbReference>
<name>A0A6M3LZT7_9ZZZZ</name>